<dbReference type="Pfam" id="PF07819">
    <property type="entry name" value="PGAP1"/>
    <property type="match status" value="1"/>
</dbReference>
<accession>A0A8W8I3H4</accession>
<dbReference type="InterPro" id="IPR039529">
    <property type="entry name" value="PGAP1/BST1"/>
</dbReference>
<evidence type="ECO:0000256" key="7">
    <source>
        <dbReference type="ARBA" id="ARBA00022927"/>
    </source>
</evidence>
<reference evidence="12" key="1">
    <citation type="submission" date="2022-08" db="UniProtKB">
        <authorList>
            <consortium name="EnsemblMetazoa"/>
        </authorList>
    </citation>
    <scope>IDENTIFICATION</scope>
    <source>
        <strain evidence="12">05x7-T-G4-1.051#20</strain>
    </source>
</reference>
<comment type="similarity">
    <text evidence="2 10">Belongs to the GPI inositol-deacylase family.</text>
</comment>
<keyword evidence="13" id="KW-1185">Reference proteome</keyword>
<dbReference type="PANTHER" id="PTHR15495:SF7">
    <property type="entry name" value="GPI INOSITOL-DEACYLASE"/>
    <property type="match status" value="1"/>
</dbReference>
<dbReference type="Proteomes" id="UP000005408">
    <property type="component" value="Unassembled WGS sequence"/>
</dbReference>
<dbReference type="InterPro" id="IPR029058">
    <property type="entry name" value="AB_hydrolase_fold"/>
</dbReference>
<dbReference type="Pfam" id="PF24660">
    <property type="entry name" value="PGAP1_3rd"/>
    <property type="match status" value="1"/>
</dbReference>
<evidence type="ECO:0000259" key="11">
    <source>
        <dbReference type="Pfam" id="PF07819"/>
    </source>
</evidence>
<dbReference type="GO" id="GO:0015031">
    <property type="term" value="P:protein transport"/>
    <property type="evidence" value="ECO:0007669"/>
    <property type="project" value="UniProtKB-KW"/>
</dbReference>
<evidence type="ECO:0000256" key="10">
    <source>
        <dbReference type="RuleBase" id="RU365011"/>
    </source>
</evidence>
<comment type="function">
    <text evidence="10">Involved in inositol deacylation of GPI-anchored proteins which plays important roles in the quality control and ER-associated degradation of GPI-anchored proteins.</text>
</comment>
<keyword evidence="4" id="KW-0812">Transmembrane</keyword>
<evidence type="ECO:0000256" key="6">
    <source>
        <dbReference type="ARBA" id="ARBA00022824"/>
    </source>
</evidence>
<dbReference type="AlphaFoldDB" id="A0A8W8I3H4"/>
<evidence type="ECO:0000256" key="1">
    <source>
        <dbReference type="ARBA" id="ARBA00004477"/>
    </source>
</evidence>
<dbReference type="GO" id="GO:0006505">
    <property type="term" value="P:GPI anchor metabolic process"/>
    <property type="evidence" value="ECO:0007669"/>
    <property type="project" value="TreeGrafter"/>
</dbReference>
<evidence type="ECO:0000256" key="3">
    <source>
        <dbReference type="ARBA" id="ARBA00022448"/>
    </source>
</evidence>
<evidence type="ECO:0000256" key="8">
    <source>
        <dbReference type="ARBA" id="ARBA00022989"/>
    </source>
</evidence>
<feature type="domain" description="GPI inositol-deacylase PGAP1-like alpha/beta" evidence="11">
    <location>
        <begin position="79"/>
        <end position="299"/>
    </location>
</feature>
<dbReference type="Gene3D" id="3.40.50.1820">
    <property type="entry name" value="alpha/beta hydrolase"/>
    <property type="match status" value="1"/>
</dbReference>
<keyword evidence="5 10" id="KW-0378">Hydrolase</keyword>
<name>A0A8W8I3H4_MAGGI</name>
<keyword evidence="6 10" id="KW-0256">Endoplasmic reticulum</keyword>
<protein>
    <recommendedName>
        <fullName evidence="10">GPI inositol-deacylase</fullName>
        <ecNumber evidence="10">3.1.-.-</ecNumber>
    </recommendedName>
</protein>
<evidence type="ECO:0000313" key="12">
    <source>
        <dbReference type="EnsemblMetazoa" id="G1213.1:cds"/>
    </source>
</evidence>
<dbReference type="GO" id="GO:0005789">
    <property type="term" value="C:endoplasmic reticulum membrane"/>
    <property type="evidence" value="ECO:0007669"/>
    <property type="project" value="UniProtKB-SubCell"/>
</dbReference>
<dbReference type="GO" id="GO:0050185">
    <property type="term" value="F:phosphatidylinositol deacylase activity"/>
    <property type="evidence" value="ECO:0007669"/>
    <property type="project" value="TreeGrafter"/>
</dbReference>
<keyword evidence="9 10" id="KW-0472">Membrane</keyword>
<sequence length="606" mass="68810">MALLTKLLFSGVCIAVLLYGILDVITNYEQNKCHMTYMFEQPEYLEIPLSKAIKEKFPRYGLYVYGEGPYARQVEKLNLQGIPVLFIPGNSGSHKQARSLGSVSLRRAMDKRTHFFFNYFTVDFNEDLSALYGGVLQDETEFVHSCIKKILRLYKNAENKPSTVILVGHSMGGMIARALFTLPDFDHTLVNTIITQSTPHQIPVLSVDSYMASFYRNVNNYWREFGATNLSHVTVVSTGGGHRDYQVRNSLSSLKGIIDPARGISSSTISMPKAWVSTDHLCAVWCKEVVMATVRAIFDIVDTSTNQVSTDANYRMNVFRHHFLSHSGSRSYTRSWTKELTLDPSATWVMEKGLTWEFARDQVNEQTYISIPIERQREDTFVAVSDIESKDWICVCKSETGDGRCKKCKNLSKYGEAIPPSDSWRKVVHVNLKKHKSMTHVIIMVPRTKEKVEVMGDIYRRDDRHLSYRMPGFIDMIMTYPESVTQGTGILTLFNDTLFYDLHLLNMDQVLKAFTVKLEPKKCSAATPDLHDGYMMKLHVPESNEDAFSFNKLSETGYLQVKLQSGNIDYSSNIRLQVYTDPSCTYQLKILVSPVQMLGQVGGGLD</sequence>
<keyword evidence="8" id="KW-1133">Transmembrane helix</keyword>
<keyword evidence="7 10" id="KW-0653">Protein transport</keyword>
<evidence type="ECO:0000256" key="5">
    <source>
        <dbReference type="ARBA" id="ARBA00022801"/>
    </source>
</evidence>
<comment type="subcellular location">
    <subcellularLocation>
        <location evidence="1">Endoplasmic reticulum membrane</location>
        <topology evidence="1">Multi-pass membrane protein</topology>
    </subcellularLocation>
</comment>
<evidence type="ECO:0000313" key="13">
    <source>
        <dbReference type="Proteomes" id="UP000005408"/>
    </source>
</evidence>
<dbReference type="SUPFAM" id="SSF53474">
    <property type="entry name" value="alpha/beta-Hydrolases"/>
    <property type="match status" value="1"/>
</dbReference>
<evidence type="ECO:0000256" key="9">
    <source>
        <dbReference type="ARBA" id="ARBA00023136"/>
    </source>
</evidence>
<proteinExistence type="inferred from homology"/>
<dbReference type="EnsemblMetazoa" id="G1213.1">
    <property type="protein sequence ID" value="G1213.1:cds"/>
    <property type="gene ID" value="G1213"/>
</dbReference>
<organism evidence="12 13">
    <name type="scientific">Magallana gigas</name>
    <name type="common">Pacific oyster</name>
    <name type="synonym">Crassostrea gigas</name>
    <dbReference type="NCBI Taxonomy" id="29159"/>
    <lineage>
        <taxon>Eukaryota</taxon>
        <taxon>Metazoa</taxon>
        <taxon>Spiralia</taxon>
        <taxon>Lophotrochozoa</taxon>
        <taxon>Mollusca</taxon>
        <taxon>Bivalvia</taxon>
        <taxon>Autobranchia</taxon>
        <taxon>Pteriomorphia</taxon>
        <taxon>Ostreida</taxon>
        <taxon>Ostreoidea</taxon>
        <taxon>Ostreidae</taxon>
        <taxon>Magallana</taxon>
    </lineage>
</organism>
<evidence type="ECO:0000256" key="2">
    <source>
        <dbReference type="ARBA" id="ARBA00006931"/>
    </source>
</evidence>
<dbReference type="EC" id="3.1.-.-" evidence="10"/>
<keyword evidence="3 10" id="KW-0813">Transport</keyword>
<dbReference type="InterPro" id="IPR012908">
    <property type="entry name" value="PGAP1-ab_dom-like"/>
</dbReference>
<dbReference type="PANTHER" id="PTHR15495">
    <property type="entry name" value="NEGATIVE REGULATOR OF VESICLE FORMATION-RELATED"/>
    <property type="match status" value="1"/>
</dbReference>
<dbReference type="GO" id="GO:0006888">
    <property type="term" value="P:endoplasmic reticulum to Golgi vesicle-mediated transport"/>
    <property type="evidence" value="ECO:0007669"/>
    <property type="project" value="TreeGrafter"/>
</dbReference>
<evidence type="ECO:0000256" key="4">
    <source>
        <dbReference type="ARBA" id="ARBA00022692"/>
    </source>
</evidence>